<dbReference type="STRING" id="36849.OXPF_28900"/>
<dbReference type="PROSITE" id="PS01328">
    <property type="entry name" value="4HBCOA_THIOESTERASE"/>
    <property type="match status" value="1"/>
</dbReference>
<comment type="caution">
    <text evidence="3">The sequence shown here is derived from an EMBL/GenBank/DDBJ whole genome shotgun (WGS) entry which is preliminary data.</text>
</comment>
<dbReference type="InterPro" id="IPR006684">
    <property type="entry name" value="YbgC/YbaW"/>
</dbReference>
<dbReference type="InterPro" id="IPR008272">
    <property type="entry name" value="HB-CoA_thioesterase_AS"/>
</dbReference>
<evidence type="ECO:0000313" key="4">
    <source>
        <dbReference type="Proteomes" id="UP000050326"/>
    </source>
</evidence>
<gene>
    <name evidence="3" type="ORF">OXPF_28900</name>
</gene>
<dbReference type="CDD" id="cd00586">
    <property type="entry name" value="4HBT"/>
    <property type="match status" value="1"/>
</dbReference>
<dbReference type="InterPro" id="IPR050563">
    <property type="entry name" value="4-hydroxybenzoyl-CoA_TE"/>
</dbReference>
<organism evidence="3 4">
    <name type="scientific">Oxobacter pfennigii</name>
    <dbReference type="NCBI Taxonomy" id="36849"/>
    <lineage>
        <taxon>Bacteria</taxon>
        <taxon>Bacillati</taxon>
        <taxon>Bacillota</taxon>
        <taxon>Clostridia</taxon>
        <taxon>Eubacteriales</taxon>
        <taxon>Clostridiaceae</taxon>
        <taxon>Oxobacter</taxon>
    </lineage>
</organism>
<proteinExistence type="inferred from homology"/>
<comment type="similarity">
    <text evidence="1">Belongs to the 4-hydroxybenzoyl-CoA thioesterase family.</text>
</comment>
<dbReference type="GO" id="GO:0047617">
    <property type="term" value="F:fatty acyl-CoA hydrolase activity"/>
    <property type="evidence" value="ECO:0007669"/>
    <property type="project" value="TreeGrafter"/>
</dbReference>
<dbReference type="PANTHER" id="PTHR31793:SF27">
    <property type="entry name" value="NOVEL THIOESTERASE SUPERFAMILY DOMAIN AND SAPOSIN A-TYPE DOMAIN CONTAINING PROTEIN (0610012H03RIK)"/>
    <property type="match status" value="1"/>
</dbReference>
<dbReference type="EC" id="3.1.-.-" evidence="3"/>
<dbReference type="NCBIfam" id="TIGR00051">
    <property type="entry name" value="YbgC/FadM family acyl-CoA thioesterase"/>
    <property type="match status" value="1"/>
</dbReference>
<dbReference type="InterPro" id="IPR029069">
    <property type="entry name" value="HotDog_dom_sf"/>
</dbReference>
<dbReference type="PIRSF" id="PIRSF003230">
    <property type="entry name" value="YbgC"/>
    <property type="match status" value="1"/>
</dbReference>
<name>A0A0P8W4C3_9CLOT</name>
<evidence type="ECO:0000313" key="3">
    <source>
        <dbReference type="EMBL" id="KPU43449.1"/>
    </source>
</evidence>
<reference evidence="3 4" key="1">
    <citation type="submission" date="2015-09" db="EMBL/GenBank/DDBJ databases">
        <title>Genome sequence of Oxobacter pfennigii DSM 3222.</title>
        <authorList>
            <person name="Poehlein A."/>
            <person name="Bengelsdorf F.R."/>
            <person name="Schiel-Bengelsdorf B."/>
            <person name="Duerre P."/>
            <person name="Daniel R."/>
        </authorList>
    </citation>
    <scope>NUCLEOTIDE SEQUENCE [LARGE SCALE GENOMIC DNA]</scope>
    <source>
        <strain evidence="3 4">DSM 3222</strain>
    </source>
</reference>
<dbReference type="RefSeq" id="WP_054875891.1">
    <property type="nucleotide sequence ID" value="NZ_LKET01000039.1"/>
</dbReference>
<dbReference type="Gene3D" id="3.10.129.10">
    <property type="entry name" value="Hotdog Thioesterase"/>
    <property type="match status" value="1"/>
</dbReference>
<dbReference type="Pfam" id="PF13279">
    <property type="entry name" value="4HBT_2"/>
    <property type="match status" value="1"/>
</dbReference>
<dbReference type="EMBL" id="LKET01000039">
    <property type="protein sequence ID" value="KPU43449.1"/>
    <property type="molecule type" value="Genomic_DNA"/>
</dbReference>
<protein>
    <submittedName>
        <fullName evidence="3">Putative esterase</fullName>
        <ecNumber evidence="3">3.1.-.-</ecNumber>
    </submittedName>
</protein>
<keyword evidence="2 3" id="KW-0378">Hydrolase</keyword>
<dbReference type="SUPFAM" id="SSF54637">
    <property type="entry name" value="Thioesterase/thiol ester dehydrase-isomerase"/>
    <property type="match status" value="1"/>
</dbReference>
<dbReference type="PATRIC" id="fig|36849.3.peg.3057"/>
<dbReference type="PANTHER" id="PTHR31793">
    <property type="entry name" value="4-HYDROXYBENZOYL-COA THIOESTERASE FAMILY MEMBER"/>
    <property type="match status" value="1"/>
</dbReference>
<dbReference type="AlphaFoldDB" id="A0A0P8W4C3"/>
<evidence type="ECO:0000256" key="2">
    <source>
        <dbReference type="ARBA" id="ARBA00022801"/>
    </source>
</evidence>
<dbReference type="Proteomes" id="UP000050326">
    <property type="component" value="Unassembled WGS sequence"/>
</dbReference>
<evidence type="ECO:0000256" key="1">
    <source>
        <dbReference type="ARBA" id="ARBA00005953"/>
    </source>
</evidence>
<sequence>MFVNENKFRVRYVETDKMGIVYHANYYVWFDMGRTEFLRDIGYQFSDLENSGLLFPLLETRCLHKKPARFDELLTVKTTINEMKGVRISFNYEVYNESNELIATGYTGHAFVDSNMRPLILKKSFPDLYEKLLNSIEDKNVSPKL</sequence>
<accession>A0A0P8W4C3</accession>
<dbReference type="OrthoDB" id="9800856at2"/>
<keyword evidence="4" id="KW-1185">Reference proteome</keyword>